<feature type="domain" description="Metallo-beta-lactamase" evidence="1">
    <location>
        <begin position="67"/>
        <end position="272"/>
    </location>
</feature>
<dbReference type="PANTHER" id="PTHR42663:SF6">
    <property type="entry name" value="HYDROLASE C777.06C-RELATED"/>
    <property type="match status" value="1"/>
</dbReference>
<evidence type="ECO:0000259" key="1">
    <source>
        <dbReference type="Pfam" id="PF12706"/>
    </source>
</evidence>
<name>A0A8H7PQR6_MORIS</name>
<keyword evidence="3" id="KW-1185">Reference proteome</keyword>
<dbReference type="OrthoDB" id="341300at2759"/>
<dbReference type="Proteomes" id="UP000654370">
    <property type="component" value="Unassembled WGS sequence"/>
</dbReference>
<protein>
    <recommendedName>
        <fullName evidence="1">Metallo-beta-lactamase domain-containing protein</fullName>
    </recommendedName>
</protein>
<dbReference type="CDD" id="cd16279">
    <property type="entry name" value="metallo-hydrolase-like_MBL-fold"/>
    <property type="match status" value="1"/>
</dbReference>
<gene>
    <name evidence="2" type="ORF">INT43_003421</name>
</gene>
<reference evidence="2" key="1">
    <citation type="submission" date="2020-12" db="EMBL/GenBank/DDBJ databases">
        <title>Metabolic potential, ecology and presence of endohyphal bacteria is reflected in genomic diversity of Mucoromycotina.</title>
        <authorList>
            <person name="Muszewska A."/>
            <person name="Okrasinska A."/>
            <person name="Steczkiewicz K."/>
            <person name="Drgas O."/>
            <person name="Orlowska M."/>
            <person name="Perlinska-Lenart U."/>
            <person name="Aleksandrzak-Piekarczyk T."/>
            <person name="Szatraj K."/>
            <person name="Zielenkiewicz U."/>
            <person name="Pilsyk S."/>
            <person name="Malc E."/>
            <person name="Mieczkowski P."/>
            <person name="Kruszewska J.S."/>
            <person name="Biernat P."/>
            <person name="Pawlowska J."/>
        </authorList>
    </citation>
    <scope>NUCLEOTIDE SEQUENCE</scope>
    <source>
        <strain evidence="2">WA0000067209</strain>
    </source>
</reference>
<sequence>MSVIEQVIFVGTGCSSNTPALKCLLEKKPSCKVCLSALSEQGWRNRRKNPSVLIRVRDHKDPQGRLRNILVDCGKTFYRMVQLSATFSQSALDIFPRYDIQELDALILSHGHADAMLGLDDLRSWTSGGRLQTSVPIYLNEETFEVVSRAFPYLVNKANATGGGEVASFTFNVIKANESFEIAGLDIVPLPVHHGIYMQTKEPYWCFGYRFGKQVSCITDANYVPPETMEKMKDSDMLIVDCLREDPYPSHFGYHEALALVDELKAKDNYFIGMAHNLEHGDLEQRLAEYSAMHNLNVRPAYDTLKVDISSNGETTESTWRC</sequence>
<proteinExistence type="predicted"/>
<dbReference type="InterPro" id="IPR036866">
    <property type="entry name" value="RibonucZ/Hydroxyglut_hydro"/>
</dbReference>
<dbReference type="SUPFAM" id="SSF56281">
    <property type="entry name" value="Metallo-hydrolase/oxidoreductase"/>
    <property type="match status" value="1"/>
</dbReference>
<dbReference type="Gene3D" id="3.60.15.10">
    <property type="entry name" value="Ribonuclease Z/Hydroxyacylglutathione hydrolase-like"/>
    <property type="match status" value="1"/>
</dbReference>
<accession>A0A8H7PQR6</accession>
<evidence type="ECO:0000313" key="2">
    <source>
        <dbReference type="EMBL" id="KAG2178168.1"/>
    </source>
</evidence>
<dbReference type="EMBL" id="JAEPQZ010000008">
    <property type="protein sequence ID" value="KAG2178168.1"/>
    <property type="molecule type" value="Genomic_DNA"/>
</dbReference>
<dbReference type="PANTHER" id="PTHR42663">
    <property type="entry name" value="HYDROLASE C777.06C-RELATED-RELATED"/>
    <property type="match status" value="1"/>
</dbReference>
<comment type="caution">
    <text evidence="2">The sequence shown here is derived from an EMBL/GenBank/DDBJ whole genome shotgun (WGS) entry which is preliminary data.</text>
</comment>
<organism evidence="2 3">
    <name type="scientific">Mortierella isabellina</name>
    <name type="common">Filamentous fungus</name>
    <name type="synonym">Umbelopsis isabellina</name>
    <dbReference type="NCBI Taxonomy" id="91625"/>
    <lineage>
        <taxon>Eukaryota</taxon>
        <taxon>Fungi</taxon>
        <taxon>Fungi incertae sedis</taxon>
        <taxon>Mucoromycota</taxon>
        <taxon>Mucoromycotina</taxon>
        <taxon>Umbelopsidomycetes</taxon>
        <taxon>Umbelopsidales</taxon>
        <taxon>Umbelopsidaceae</taxon>
        <taxon>Umbelopsis</taxon>
    </lineage>
</organism>
<dbReference type="Pfam" id="PF12706">
    <property type="entry name" value="Lactamase_B_2"/>
    <property type="match status" value="1"/>
</dbReference>
<dbReference type="InterPro" id="IPR001279">
    <property type="entry name" value="Metallo-B-lactamas"/>
</dbReference>
<dbReference type="AlphaFoldDB" id="A0A8H7PQR6"/>
<evidence type="ECO:0000313" key="3">
    <source>
        <dbReference type="Proteomes" id="UP000654370"/>
    </source>
</evidence>